<evidence type="ECO:0000259" key="2">
    <source>
        <dbReference type="Pfam" id="PF20700"/>
    </source>
</evidence>
<dbReference type="PANTHER" id="PTHR33309:SF3">
    <property type="entry name" value="CCHC-TYPE DOMAIN-CONTAINING PROTEIN"/>
    <property type="match status" value="1"/>
</dbReference>
<gene>
    <name evidence="4" type="primary">LOC124292940</name>
</gene>
<feature type="region of interest" description="Disordered" evidence="1">
    <location>
        <begin position="359"/>
        <end position="394"/>
    </location>
</feature>
<dbReference type="PANTHER" id="PTHR33309">
    <property type="entry name" value="KERATIN, ULTRA HIGH-SULFUR MATRIX PROTEIN-LIKE"/>
    <property type="match status" value="1"/>
</dbReference>
<evidence type="ECO:0000313" key="4">
    <source>
        <dbReference type="RefSeq" id="XP_046587693.1"/>
    </source>
</evidence>
<accession>A0ABM3FI60</accession>
<keyword evidence="3" id="KW-1185">Reference proteome</keyword>
<feature type="region of interest" description="Disordered" evidence="1">
    <location>
        <begin position="1"/>
        <end position="25"/>
    </location>
</feature>
<dbReference type="Pfam" id="PF20700">
    <property type="entry name" value="Mutator"/>
    <property type="match status" value="1"/>
</dbReference>
<dbReference type="Proteomes" id="UP000829291">
    <property type="component" value="Chromosome 1"/>
</dbReference>
<dbReference type="RefSeq" id="XP_046587693.1">
    <property type="nucleotide sequence ID" value="XM_046731737.1"/>
</dbReference>
<name>A0ABM3FI60_NEOLC</name>
<sequence>MGNKRFSGSWHQNKGERKRSFKGNQFTAEADTDFVSTSAEKLKDNSDFEVNHDSSFKYVLISFALVFGALESQLKCKLRNSDIKFLKNSPRGLGFKLCVKCSCREYLIDSCPMIKNAYEINRRFTYVMRLLGIGHAGINLFCSMMDLNIFHKSFYYQVIQQISVAVKSVADIVLKKAIKEENAKNVTEGFPENHLTVSGDGSWAKRGFSSLLGIVSLIGKFSNKIVDVTVKSSICKGCQYLATKDPIEAESLYDDHKDECTANHEGSSGKMEVNVISEMFKRSLQRYDVKYVRYIGDGDSKTHKNLIDDKPYGGDPEVEKQECVLHVKKKMYRALQGVKKTLTEYAKVKKQLDAAKNTKMAVKVKSTEESAPKKRRIKRDSSTSAEPPKPKPLKLTNKVMLKMSMYYGLAITRNCHSPEEMKKAVWATFYHMTSTDENPQHSYCSDSWCKYQQLKAENQESTYEHPVTFDEQVTNLIKPVYETLASDDLLKRCLGGNTQNNNESFNHCVWNFAPKHTFTGKNVLEIATYTAACIFNEGFLLVLKIMETMGVTLGQTARDYADDVDNARILRAEETAEANSKEARTLRRALKAAENDNFEETEGLLYAPGIAD</sequence>
<reference evidence="4" key="1">
    <citation type="submission" date="2025-08" db="UniProtKB">
        <authorList>
            <consortium name="RefSeq"/>
        </authorList>
    </citation>
    <scope>IDENTIFICATION</scope>
    <source>
        <tissue evidence="4">Thorax and Abdomen</tissue>
    </source>
</reference>
<organism evidence="3 4">
    <name type="scientific">Neodiprion lecontei</name>
    <name type="common">Redheaded pine sawfly</name>
    <dbReference type="NCBI Taxonomy" id="441921"/>
    <lineage>
        <taxon>Eukaryota</taxon>
        <taxon>Metazoa</taxon>
        <taxon>Ecdysozoa</taxon>
        <taxon>Arthropoda</taxon>
        <taxon>Hexapoda</taxon>
        <taxon>Insecta</taxon>
        <taxon>Pterygota</taxon>
        <taxon>Neoptera</taxon>
        <taxon>Endopterygota</taxon>
        <taxon>Hymenoptera</taxon>
        <taxon>Tenthredinoidea</taxon>
        <taxon>Diprionidae</taxon>
        <taxon>Diprioninae</taxon>
        <taxon>Neodiprion</taxon>
    </lineage>
</organism>
<dbReference type="GeneID" id="124292940"/>
<dbReference type="InterPro" id="IPR049012">
    <property type="entry name" value="Mutator_transp_dom"/>
</dbReference>
<evidence type="ECO:0000256" key="1">
    <source>
        <dbReference type="SAM" id="MobiDB-lite"/>
    </source>
</evidence>
<evidence type="ECO:0000313" key="3">
    <source>
        <dbReference type="Proteomes" id="UP000829291"/>
    </source>
</evidence>
<feature type="domain" description="Mutator-like transposase" evidence="2">
    <location>
        <begin position="76"/>
        <end position="351"/>
    </location>
</feature>
<proteinExistence type="predicted"/>
<protein>
    <submittedName>
        <fullName evidence="4">Uncharacterized protein LOC124292940</fullName>
    </submittedName>
</protein>